<comment type="caution">
    <text evidence="2">The sequence shown here is derived from an EMBL/GenBank/DDBJ whole genome shotgun (WGS) entry which is preliminary data.</text>
</comment>
<feature type="transmembrane region" description="Helical" evidence="1">
    <location>
        <begin position="105"/>
        <end position="124"/>
    </location>
</feature>
<dbReference type="EMBL" id="JAPCHY010000008">
    <property type="protein sequence ID" value="MCW4472866.1"/>
    <property type="molecule type" value="Genomic_DNA"/>
</dbReference>
<name>A0ABT3JWP1_9XANT</name>
<proteinExistence type="predicted"/>
<keyword evidence="1" id="KW-0812">Transmembrane</keyword>
<accession>A0ABT3JWP1</accession>
<dbReference type="Proteomes" id="UP001209922">
    <property type="component" value="Unassembled WGS sequence"/>
</dbReference>
<dbReference type="RefSeq" id="WP_265127854.1">
    <property type="nucleotide sequence ID" value="NZ_JAPCHY010000008.1"/>
</dbReference>
<feature type="transmembrane region" description="Helical" evidence="1">
    <location>
        <begin position="44"/>
        <end position="65"/>
    </location>
</feature>
<keyword evidence="1" id="KW-0472">Membrane</keyword>
<gene>
    <name evidence="2" type="ORF">OK345_10145</name>
</gene>
<sequence>MGVFAVLGRMAAWTAAQALLFVATYQLAWHGVRCLRGPPRRDIAFGIGLHYGMYLLLLLATANGVARVLCSRKRTQWGVTLACLGIWSAYWFPGLSSTPYRTSLVLALGAGALLACHFPVRAVAARIGRPGRNSGHEA</sequence>
<protein>
    <submittedName>
        <fullName evidence="2">Uncharacterized protein</fullName>
    </submittedName>
</protein>
<keyword evidence="3" id="KW-1185">Reference proteome</keyword>
<evidence type="ECO:0000256" key="1">
    <source>
        <dbReference type="SAM" id="Phobius"/>
    </source>
</evidence>
<feature type="transmembrane region" description="Helical" evidence="1">
    <location>
        <begin position="77"/>
        <end position="93"/>
    </location>
</feature>
<keyword evidence="1" id="KW-1133">Transmembrane helix</keyword>
<evidence type="ECO:0000313" key="3">
    <source>
        <dbReference type="Proteomes" id="UP001209922"/>
    </source>
</evidence>
<evidence type="ECO:0000313" key="2">
    <source>
        <dbReference type="EMBL" id="MCW4472866.1"/>
    </source>
</evidence>
<reference evidence="2 3" key="1">
    <citation type="submission" date="2022-10" db="EMBL/GenBank/DDBJ databases">
        <title>Xanthomonas sp. H13-6.</title>
        <authorList>
            <person name="Liu X."/>
            <person name="Deng Z."/>
            <person name="Jiang Y."/>
            <person name="Yu T."/>
            <person name="Ai J."/>
        </authorList>
    </citation>
    <scope>NUCLEOTIDE SEQUENCE [LARGE SCALE GENOMIC DNA]</scope>
    <source>
        <strain evidence="2 3">H13-6</strain>
    </source>
</reference>
<organism evidence="2 3">
    <name type="scientific">Xanthomonas chitinilytica</name>
    <dbReference type="NCBI Taxonomy" id="2989819"/>
    <lineage>
        <taxon>Bacteria</taxon>
        <taxon>Pseudomonadati</taxon>
        <taxon>Pseudomonadota</taxon>
        <taxon>Gammaproteobacteria</taxon>
        <taxon>Lysobacterales</taxon>
        <taxon>Lysobacteraceae</taxon>
        <taxon>Xanthomonas</taxon>
    </lineage>
</organism>